<evidence type="ECO:0000256" key="2">
    <source>
        <dbReference type="ARBA" id="ARBA00010617"/>
    </source>
</evidence>
<dbReference type="InterPro" id="IPR036396">
    <property type="entry name" value="Cyt_P450_sf"/>
</dbReference>
<accession>A0A162NMW5</accession>
<keyword evidence="6 8" id="KW-0408">Iron</keyword>
<dbReference type="PANTHER" id="PTHR24305:SF157">
    <property type="entry name" value="N-ACETYLTRYPTOPHAN 6-HYDROXYLASE IVOC-RELATED"/>
    <property type="match status" value="1"/>
</dbReference>
<dbReference type="GO" id="GO:0016705">
    <property type="term" value="F:oxidoreductase activity, acting on paired donors, with incorporation or reduction of molecular oxygen"/>
    <property type="evidence" value="ECO:0007669"/>
    <property type="project" value="InterPro"/>
</dbReference>
<evidence type="ECO:0000256" key="3">
    <source>
        <dbReference type="ARBA" id="ARBA00022617"/>
    </source>
</evidence>
<evidence type="ECO:0000313" key="9">
    <source>
        <dbReference type="EMBL" id="KZL86120.1"/>
    </source>
</evidence>
<sequence>MSNIEVLINTLAPDAVVIEEPNGTLSSLVSIFPKAEFLSSLGNLGEANRGELARRLFFIWAGYVVLRCIYNLYFHPLRKIPGPWLAAMTPLCDFWYDVVKSGSYLWEIQKMHEKYDVIVQSLARSADYLGPIVRINPNEVHIDDPEYYQNVYVGGTHRVNKDSSTVAGFGVPASVAATVNHAQHRSRRGNMNPYFAKRSIVSMEPQIHERITAMLNRLDGARKEGTKISLDLAFSAMTADIITQRFFGYHYDYLSIPSLVSPIREAFKGVSEIFHWTRFVPWAIKYLKKLPIPIIRLILPPVAELLLLQEDIKINIKKKLASKEDSSASKSIMIEALGDPHVPAQERSMKRLVDEGQVIIFAGTETSSRSLAVGMFYLLDNKSLVTKALAELSKVDHIPDEELTMKDLETLPFMTGIVKEAIRLSYGPITRLPRVFTHETLQYKDHAIPPGTPVSQSTYFVHTNPKCFADPFTFNPDRWVEAAKAGFPLERYLTSFTKGSRQCLGIGLAHAELYLTFTRVLRNFDMDLVNTSVADVQVHNVLIIGQPKFEKGKGEGQGEVEVMVTRKLRS</sequence>
<gene>
    <name evidence="9" type="ORF">CI238_09120</name>
</gene>
<dbReference type="GO" id="GO:0020037">
    <property type="term" value="F:heme binding"/>
    <property type="evidence" value="ECO:0007669"/>
    <property type="project" value="InterPro"/>
</dbReference>
<keyword evidence="10" id="KW-1185">Reference proteome</keyword>
<dbReference type="GO" id="GO:0005506">
    <property type="term" value="F:iron ion binding"/>
    <property type="evidence" value="ECO:0007669"/>
    <property type="project" value="InterPro"/>
</dbReference>
<keyword evidence="7" id="KW-0503">Monooxygenase</keyword>
<dbReference type="STRING" id="1573173.A0A162NMW5"/>
<proteinExistence type="inferred from homology"/>
<feature type="binding site" description="axial binding residue" evidence="8">
    <location>
        <position position="503"/>
    </location>
    <ligand>
        <name>heme</name>
        <dbReference type="ChEBI" id="CHEBI:30413"/>
    </ligand>
    <ligandPart>
        <name>Fe</name>
        <dbReference type="ChEBI" id="CHEBI:18248"/>
    </ligandPart>
</feature>
<dbReference type="Pfam" id="PF00067">
    <property type="entry name" value="p450"/>
    <property type="match status" value="1"/>
</dbReference>
<dbReference type="Gene3D" id="1.10.630.10">
    <property type="entry name" value="Cytochrome P450"/>
    <property type="match status" value="1"/>
</dbReference>
<evidence type="ECO:0000256" key="8">
    <source>
        <dbReference type="PIRSR" id="PIRSR602401-1"/>
    </source>
</evidence>
<comment type="caution">
    <text evidence="9">The sequence shown here is derived from an EMBL/GenBank/DDBJ whole genome shotgun (WGS) entry which is preliminary data.</text>
</comment>
<dbReference type="AlphaFoldDB" id="A0A162NMW5"/>
<dbReference type="PRINTS" id="PR00385">
    <property type="entry name" value="P450"/>
</dbReference>
<dbReference type="SUPFAM" id="SSF48264">
    <property type="entry name" value="Cytochrome P450"/>
    <property type="match status" value="1"/>
</dbReference>
<reference evidence="9 10" key="1">
    <citation type="submission" date="2015-06" db="EMBL/GenBank/DDBJ databases">
        <title>Survival trade-offs in plant roots during colonization by closely related pathogenic and mutualistic fungi.</title>
        <authorList>
            <person name="Hacquard S."/>
            <person name="Kracher B."/>
            <person name="Hiruma K."/>
            <person name="Weinman A."/>
            <person name="Muench P."/>
            <person name="Garrido Oter R."/>
            <person name="Ver Loren van Themaat E."/>
            <person name="Dallerey J.-F."/>
            <person name="Damm U."/>
            <person name="Henrissat B."/>
            <person name="Lespinet O."/>
            <person name="Thon M."/>
            <person name="Kemen E."/>
            <person name="McHardy A.C."/>
            <person name="Schulze-Lefert P."/>
            <person name="O'Connell R.J."/>
        </authorList>
    </citation>
    <scope>NUCLEOTIDE SEQUENCE [LARGE SCALE GENOMIC DNA]</scope>
    <source>
        <strain evidence="9 10">MAFF 238704</strain>
    </source>
</reference>
<dbReference type="PRINTS" id="PR00463">
    <property type="entry name" value="EP450I"/>
</dbReference>
<dbReference type="InterPro" id="IPR001128">
    <property type="entry name" value="Cyt_P450"/>
</dbReference>
<evidence type="ECO:0000256" key="5">
    <source>
        <dbReference type="ARBA" id="ARBA00023002"/>
    </source>
</evidence>
<dbReference type="InterPro" id="IPR050121">
    <property type="entry name" value="Cytochrome_P450_monoxygenase"/>
</dbReference>
<dbReference type="InterPro" id="IPR002401">
    <property type="entry name" value="Cyt_P450_E_grp-I"/>
</dbReference>
<dbReference type="PANTHER" id="PTHR24305">
    <property type="entry name" value="CYTOCHROME P450"/>
    <property type="match status" value="1"/>
</dbReference>
<dbReference type="EMBL" id="LFIW01000520">
    <property type="protein sequence ID" value="KZL86120.1"/>
    <property type="molecule type" value="Genomic_DNA"/>
</dbReference>
<dbReference type="Proteomes" id="UP000076584">
    <property type="component" value="Unassembled WGS sequence"/>
</dbReference>
<evidence type="ECO:0000256" key="7">
    <source>
        <dbReference type="ARBA" id="ARBA00023033"/>
    </source>
</evidence>
<organism evidence="9 10">
    <name type="scientific">Colletotrichum incanum</name>
    <name type="common">Soybean anthracnose fungus</name>
    <dbReference type="NCBI Taxonomy" id="1573173"/>
    <lineage>
        <taxon>Eukaryota</taxon>
        <taxon>Fungi</taxon>
        <taxon>Dikarya</taxon>
        <taxon>Ascomycota</taxon>
        <taxon>Pezizomycotina</taxon>
        <taxon>Sordariomycetes</taxon>
        <taxon>Hypocreomycetidae</taxon>
        <taxon>Glomerellales</taxon>
        <taxon>Glomerellaceae</taxon>
        <taxon>Colletotrichum</taxon>
        <taxon>Colletotrichum spaethianum species complex</taxon>
    </lineage>
</organism>
<keyword evidence="3 8" id="KW-0349">Heme</keyword>
<dbReference type="CDD" id="cd11062">
    <property type="entry name" value="CYP58-like"/>
    <property type="match status" value="1"/>
</dbReference>
<evidence type="ECO:0000256" key="6">
    <source>
        <dbReference type="ARBA" id="ARBA00023004"/>
    </source>
</evidence>
<evidence type="ECO:0000256" key="1">
    <source>
        <dbReference type="ARBA" id="ARBA00001971"/>
    </source>
</evidence>
<keyword evidence="5" id="KW-0560">Oxidoreductase</keyword>
<comment type="cofactor">
    <cofactor evidence="1 8">
        <name>heme</name>
        <dbReference type="ChEBI" id="CHEBI:30413"/>
    </cofactor>
</comment>
<name>A0A162NMW5_COLIC</name>
<dbReference type="GO" id="GO:0004497">
    <property type="term" value="F:monooxygenase activity"/>
    <property type="evidence" value="ECO:0007669"/>
    <property type="project" value="UniProtKB-KW"/>
</dbReference>
<protein>
    <submittedName>
        <fullName evidence="9">Cytochrome p450</fullName>
    </submittedName>
</protein>
<keyword evidence="4 8" id="KW-0479">Metal-binding</keyword>
<comment type="similarity">
    <text evidence="2">Belongs to the cytochrome P450 family.</text>
</comment>
<evidence type="ECO:0000313" key="10">
    <source>
        <dbReference type="Proteomes" id="UP000076584"/>
    </source>
</evidence>
<evidence type="ECO:0000256" key="4">
    <source>
        <dbReference type="ARBA" id="ARBA00022723"/>
    </source>
</evidence>